<comment type="catalytic activity">
    <reaction evidence="1 7">
        <text>Cleavage of hydrophobic, N-terminal signal or leader sequences from secreted and periplasmic proteins.</text>
        <dbReference type="EC" id="3.4.21.89"/>
    </reaction>
</comment>
<dbReference type="GO" id="GO:0006465">
    <property type="term" value="P:signal peptide processing"/>
    <property type="evidence" value="ECO:0007669"/>
    <property type="project" value="InterPro"/>
</dbReference>
<keyword evidence="10" id="KW-1185">Reference proteome</keyword>
<feature type="domain" description="Peptidase S26" evidence="8">
    <location>
        <begin position="18"/>
        <end position="172"/>
    </location>
</feature>
<dbReference type="InterPro" id="IPR019533">
    <property type="entry name" value="Peptidase_S26"/>
</dbReference>
<evidence type="ECO:0000313" key="10">
    <source>
        <dbReference type="Proteomes" id="UP000199230"/>
    </source>
</evidence>
<reference evidence="9 10" key="1">
    <citation type="submission" date="2016-10" db="EMBL/GenBank/DDBJ databases">
        <authorList>
            <person name="de Groot N.N."/>
        </authorList>
    </citation>
    <scope>NUCLEOTIDE SEQUENCE [LARGE SCALE GENOMIC DNA]</scope>
    <source>
        <strain evidence="9 10">APO</strain>
    </source>
</reference>
<organism evidence="9 10">
    <name type="scientific">Tindallia californiensis</name>
    <dbReference type="NCBI Taxonomy" id="159292"/>
    <lineage>
        <taxon>Bacteria</taxon>
        <taxon>Bacillati</taxon>
        <taxon>Bacillota</taxon>
        <taxon>Clostridia</taxon>
        <taxon>Peptostreptococcales</taxon>
        <taxon>Tindalliaceae</taxon>
        <taxon>Tindallia</taxon>
    </lineage>
</organism>
<dbReference type="Proteomes" id="UP000199230">
    <property type="component" value="Unassembled WGS sequence"/>
</dbReference>
<evidence type="ECO:0000256" key="1">
    <source>
        <dbReference type="ARBA" id="ARBA00000677"/>
    </source>
</evidence>
<evidence type="ECO:0000313" key="9">
    <source>
        <dbReference type="EMBL" id="SDZ13551.1"/>
    </source>
</evidence>
<dbReference type="GO" id="GO:0004252">
    <property type="term" value="F:serine-type endopeptidase activity"/>
    <property type="evidence" value="ECO:0007669"/>
    <property type="project" value="InterPro"/>
</dbReference>
<dbReference type="Pfam" id="PF10502">
    <property type="entry name" value="Peptidase_S26"/>
    <property type="match status" value="1"/>
</dbReference>
<dbReference type="NCBIfam" id="TIGR02227">
    <property type="entry name" value="sigpep_I_bact"/>
    <property type="match status" value="1"/>
</dbReference>
<keyword evidence="7" id="KW-0472">Membrane</keyword>
<keyword evidence="5 7" id="KW-0378">Hydrolase</keyword>
<evidence type="ECO:0000256" key="7">
    <source>
        <dbReference type="RuleBase" id="RU362042"/>
    </source>
</evidence>
<dbReference type="InterPro" id="IPR019758">
    <property type="entry name" value="Pept_S26A_signal_pept_1_CS"/>
</dbReference>
<dbReference type="GO" id="GO:0005886">
    <property type="term" value="C:plasma membrane"/>
    <property type="evidence" value="ECO:0007669"/>
    <property type="project" value="UniProtKB-SubCell"/>
</dbReference>
<evidence type="ECO:0000256" key="5">
    <source>
        <dbReference type="ARBA" id="ARBA00022801"/>
    </source>
</evidence>
<dbReference type="PRINTS" id="PR00727">
    <property type="entry name" value="LEADERPTASE"/>
</dbReference>
<dbReference type="AlphaFoldDB" id="A0A1H3QKC4"/>
<dbReference type="OrthoDB" id="9802919at2"/>
<sequence length="181" mass="20879">MNEEVVTEKKTSRWMKELIEWVKTIAFAMILAFLITRVITPAFVVGPSMEPTFHDRDMVIAFRLAYWKDLPKQDDIILFQSSLADDRILIKRVIAREGDELLINGSQLFVNGEEIDESYILEEDFYGNTNITIPDGSVFVMGDNRNRSLDSRNEEIGLIDQEEVIGRVVFRIFPFNQIGTI</sequence>
<dbReference type="RefSeq" id="WP_093314985.1">
    <property type="nucleotide sequence ID" value="NZ_FNPV01000009.1"/>
</dbReference>
<dbReference type="PANTHER" id="PTHR43390">
    <property type="entry name" value="SIGNAL PEPTIDASE I"/>
    <property type="match status" value="1"/>
</dbReference>
<protein>
    <recommendedName>
        <fullName evidence="4 7">Signal peptidase I</fullName>
        <ecNumber evidence="4 7">3.4.21.89</ecNumber>
    </recommendedName>
</protein>
<comment type="similarity">
    <text evidence="3 7">Belongs to the peptidase S26 family.</text>
</comment>
<keyword evidence="7" id="KW-0812">Transmembrane</keyword>
<keyword evidence="7" id="KW-0645">Protease</keyword>
<proteinExistence type="inferred from homology"/>
<accession>A0A1H3QKC4</accession>
<dbReference type="InterPro" id="IPR036286">
    <property type="entry name" value="LexA/Signal_pep-like_sf"/>
</dbReference>
<dbReference type="CDD" id="cd06530">
    <property type="entry name" value="S26_SPase_I"/>
    <property type="match status" value="1"/>
</dbReference>
<comment type="subcellular location">
    <subcellularLocation>
        <location evidence="2">Cell membrane</location>
        <topology evidence="2">Single-pass type II membrane protein</topology>
    </subcellularLocation>
    <subcellularLocation>
        <location evidence="7">Membrane</location>
        <topology evidence="7">Single-pass type II membrane protein</topology>
    </subcellularLocation>
</comment>
<evidence type="ECO:0000256" key="4">
    <source>
        <dbReference type="ARBA" id="ARBA00013208"/>
    </source>
</evidence>
<evidence type="ECO:0000259" key="8">
    <source>
        <dbReference type="Pfam" id="PF10502"/>
    </source>
</evidence>
<dbReference type="PANTHER" id="PTHR43390:SF1">
    <property type="entry name" value="CHLOROPLAST PROCESSING PEPTIDASE"/>
    <property type="match status" value="1"/>
</dbReference>
<feature type="active site" evidence="6">
    <location>
        <position position="48"/>
    </location>
</feature>
<evidence type="ECO:0000256" key="6">
    <source>
        <dbReference type="PIRSR" id="PIRSR600223-1"/>
    </source>
</evidence>
<dbReference type="EMBL" id="FNPV01000009">
    <property type="protein sequence ID" value="SDZ13551.1"/>
    <property type="molecule type" value="Genomic_DNA"/>
</dbReference>
<dbReference type="GO" id="GO:0009003">
    <property type="term" value="F:signal peptidase activity"/>
    <property type="evidence" value="ECO:0007669"/>
    <property type="project" value="UniProtKB-EC"/>
</dbReference>
<keyword evidence="7" id="KW-1133">Transmembrane helix</keyword>
<evidence type="ECO:0000256" key="3">
    <source>
        <dbReference type="ARBA" id="ARBA00009370"/>
    </source>
</evidence>
<dbReference type="STRING" id="159292.SAMN05192546_109131"/>
<feature type="active site" evidence="6">
    <location>
        <position position="91"/>
    </location>
</feature>
<dbReference type="PROSITE" id="PS00761">
    <property type="entry name" value="SPASE_I_3"/>
    <property type="match status" value="1"/>
</dbReference>
<evidence type="ECO:0000256" key="2">
    <source>
        <dbReference type="ARBA" id="ARBA00004401"/>
    </source>
</evidence>
<dbReference type="SUPFAM" id="SSF51306">
    <property type="entry name" value="LexA/Signal peptidase"/>
    <property type="match status" value="1"/>
</dbReference>
<dbReference type="Gene3D" id="2.10.109.10">
    <property type="entry name" value="Umud Fragment, subunit A"/>
    <property type="match status" value="1"/>
</dbReference>
<dbReference type="InterPro" id="IPR000223">
    <property type="entry name" value="Pept_S26A_signal_pept_1"/>
</dbReference>
<gene>
    <name evidence="9" type="ORF">SAMN05192546_109131</name>
</gene>
<feature type="transmembrane region" description="Helical" evidence="7">
    <location>
        <begin position="21"/>
        <end position="44"/>
    </location>
</feature>
<name>A0A1H3QKC4_9FIRM</name>
<dbReference type="EC" id="3.4.21.89" evidence="4 7"/>